<dbReference type="Gene3D" id="3.30.450.20">
    <property type="entry name" value="PAS domain"/>
    <property type="match status" value="2"/>
</dbReference>
<dbReference type="Proteomes" id="UP000463138">
    <property type="component" value="Unassembled WGS sequence"/>
</dbReference>
<feature type="transmembrane region" description="Helical" evidence="4">
    <location>
        <begin position="123"/>
        <end position="149"/>
    </location>
</feature>
<keyword evidence="4" id="KW-1133">Transmembrane helix</keyword>
<feature type="transmembrane region" description="Helical" evidence="4">
    <location>
        <begin position="53"/>
        <end position="71"/>
    </location>
</feature>
<dbReference type="EC" id="3.1.4.52" evidence="1"/>
<evidence type="ECO:0000259" key="5">
    <source>
        <dbReference type="PROSITE" id="PS50112"/>
    </source>
</evidence>
<dbReference type="GO" id="GO:0006355">
    <property type="term" value="P:regulation of DNA-templated transcription"/>
    <property type="evidence" value="ECO:0007669"/>
    <property type="project" value="InterPro"/>
</dbReference>
<evidence type="ECO:0000256" key="2">
    <source>
        <dbReference type="ARBA" id="ARBA00022636"/>
    </source>
</evidence>
<keyword evidence="4" id="KW-0472">Membrane</keyword>
<dbReference type="InterPro" id="IPR000700">
    <property type="entry name" value="PAS-assoc_C"/>
</dbReference>
<feature type="domain" description="PAC" evidence="6">
    <location>
        <begin position="340"/>
        <end position="393"/>
    </location>
</feature>
<evidence type="ECO:0000256" key="3">
    <source>
        <dbReference type="SAM" id="Coils"/>
    </source>
</evidence>
<dbReference type="InterPro" id="IPR000014">
    <property type="entry name" value="PAS"/>
</dbReference>
<dbReference type="InterPro" id="IPR029787">
    <property type="entry name" value="Nucleotide_cyclase"/>
</dbReference>
<keyword evidence="2" id="KW-0973">c-di-GMP</keyword>
<feature type="domain" description="GGDEF" evidence="8">
    <location>
        <begin position="547"/>
        <end position="680"/>
    </location>
</feature>
<dbReference type="SMART" id="SM00091">
    <property type="entry name" value="PAS"/>
    <property type="match status" value="2"/>
</dbReference>
<feature type="transmembrane region" description="Helical" evidence="4">
    <location>
        <begin position="29"/>
        <end position="46"/>
    </location>
</feature>
<dbReference type="NCBIfam" id="TIGR00229">
    <property type="entry name" value="sensory_box"/>
    <property type="match status" value="2"/>
</dbReference>
<evidence type="ECO:0000259" key="7">
    <source>
        <dbReference type="PROSITE" id="PS50883"/>
    </source>
</evidence>
<dbReference type="SUPFAM" id="SSF141868">
    <property type="entry name" value="EAL domain-like"/>
    <property type="match status" value="1"/>
</dbReference>
<dbReference type="RefSeq" id="WP_149332848.1">
    <property type="nucleotide sequence ID" value="NZ_QOVF01000003.1"/>
</dbReference>
<comment type="caution">
    <text evidence="9">The sequence shown here is derived from an EMBL/GenBank/DDBJ whole genome shotgun (WGS) entry which is preliminary data.</text>
</comment>
<dbReference type="InterPro" id="IPR013655">
    <property type="entry name" value="PAS_fold_3"/>
</dbReference>
<dbReference type="InterPro" id="IPR043128">
    <property type="entry name" value="Rev_trsase/Diguanyl_cyclase"/>
</dbReference>
<dbReference type="PANTHER" id="PTHR44757">
    <property type="entry name" value="DIGUANYLATE CYCLASE DGCP"/>
    <property type="match status" value="1"/>
</dbReference>
<keyword evidence="10" id="KW-1185">Reference proteome</keyword>
<dbReference type="GO" id="GO:0071111">
    <property type="term" value="F:cyclic-guanylate-specific phosphodiesterase activity"/>
    <property type="evidence" value="ECO:0007669"/>
    <property type="project" value="UniProtKB-EC"/>
</dbReference>
<protein>
    <recommendedName>
        <fullName evidence="1">cyclic-guanylate-specific phosphodiesterase</fullName>
        <ecNumber evidence="1">3.1.4.52</ecNumber>
    </recommendedName>
</protein>
<evidence type="ECO:0000256" key="1">
    <source>
        <dbReference type="ARBA" id="ARBA00012282"/>
    </source>
</evidence>
<dbReference type="PROSITE" id="PS50112">
    <property type="entry name" value="PAS"/>
    <property type="match status" value="1"/>
</dbReference>
<dbReference type="SUPFAM" id="SSF55785">
    <property type="entry name" value="PYP-like sensor domain (PAS domain)"/>
    <property type="match status" value="2"/>
</dbReference>
<dbReference type="PANTHER" id="PTHR44757:SF2">
    <property type="entry name" value="BIOFILM ARCHITECTURE MAINTENANCE PROTEIN MBAA"/>
    <property type="match status" value="1"/>
</dbReference>
<dbReference type="SMART" id="SM00052">
    <property type="entry name" value="EAL"/>
    <property type="match status" value="1"/>
</dbReference>
<keyword evidence="4" id="KW-0812">Transmembrane</keyword>
<evidence type="ECO:0000313" key="10">
    <source>
        <dbReference type="Proteomes" id="UP000463138"/>
    </source>
</evidence>
<evidence type="ECO:0000259" key="8">
    <source>
        <dbReference type="PROSITE" id="PS50887"/>
    </source>
</evidence>
<evidence type="ECO:0000313" key="9">
    <source>
        <dbReference type="EMBL" id="KAA0693996.1"/>
    </source>
</evidence>
<dbReference type="InterPro" id="IPR001633">
    <property type="entry name" value="EAL_dom"/>
</dbReference>
<dbReference type="InterPro" id="IPR001610">
    <property type="entry name" value="PAC"/>
</dbReference>
<dbReference type="AlphaFoldDB" id="A0A7V7GSN2"/>
<dbReference type="FunFam" id="3.20.20.450:FF:000001">
    <property type="entry name" value="Cyclic di-GMP phosphodiesterase yahA"/>
    <property type="match status" value="1"/>
</dbReference>
<keyword evidence="3" id="KW-0175">Coiled coil</keyword>
<gene>
    <name evidence="9" type="ORF">DT594_11795</name>
</gene>
<dbReference type="CDD" id="cd01949">
    <property type="entry name" value="GGDEF"/>
    <property type="match status" value="1"/>
</dbReference>
<feature type="transmembrane region" description="Helical" evidence="4">
    <location>
        <begin position="91"/>
        <end position="111"/>
    </location>
</feature>
<dbReference type="InterPro" id="IPR052155">
    <property type="entry name" value="Biofilm_reg_signaling"/>
</dbReference>
<feature type="domain" description="PAC" evidence="6">
    <location>
        <begin position="463"/>
        <end position="515"/>
    </location>
</feature>
<organism evidence="9 10">
    <name type="scientific">Halopseudomonas laoshanensis</name>
    <dbReference type="NCBI Taxonomy" id="2268758"/>
    <lineage>
        <taxon>Bacteria</taxon>
        <taxon>Pseudomonadati</taxon>
        <taxon>Pseudomonadota</taxon>
        <taxon>Gammaproteobacteria</taxon>
        <taxon>Pseudomonadales</taxon>
        <taxon>Pseudomonadaceae</taxon>
        <taxon>Halopseudomonas</taxon>
    </lineage>
</organism>
<evidence type="ECO:0000259" key="6">
    <source>
        <dbReference type="PROSITE" id="PS50113"/>
    </source>
</evidence>
<dbReference type="Gene3D" id="3.30.70.270">
    <property type="match status" value="1"/>
</dbReference>
<feature type="transmembrane region" description="Helical" evidence="4">
    <location>
        <begin position="169"/>
        <end position="188"/>
    </location>
</feature>
<reference evidence="9 10" key="1">
    <citation type="submission" date="2018-07" db="EMBL/GenBank/DDBJ databases">
        <title>Pseudomonas laoshanensis sp. nov., isolated from soil.</title>
        <authorList>
            <person name="Sun J."/>
            <person name="Yu L."/>
            <person name="Wang M."/>
            <person name="Zhang C."/>
        </authorList>
    </citation>
    <scope>NUCLEOTIDE SEQUENCE [LARGE SCALE GENOMIC DNA]</scope>
    <source>
        <strain evidence="9 10">Y22</strain>
    </source>
</reference>
<sequence>MTFPPLQPVVNRQHRRIRELDTLYEYSRLPQWLIMLSALVITTLVWDVAPRSMLLGWLTVVTVLILLRSLLVRHYRQAAPNTRLRLRWTLLFYLGNLASGLCLAWVQLSLVPLDTFNLQAPAYGLTAGVSLCVSIIYASRFMAFVTFAVPAWIPPTLYLLTQGGPTSPYWGLMGVTLFGCLLLGAAFINRSVSMAMRANARNEALVAGLDDSRQQAEALNQQLTREIQQRRQAEQRLRESHTELEERVSRRTMELQQASDALQASEAQLSLALDASQLGLWDWDLISDRVYHSHVAEIFGLEEDSVTSMLHHLKPRLHPEDAPLVRDTLLKHMKGQIPSYRIEYRVMHADGSWIWVEDSGRAVARDENGRVLRMIGTRRDVSARKQQDEQAQLAATVFQATAEGIFILDPELRILSVNHAFSVITGYALEECIGHPIYDPVVQSKNQQSLEDLKNSLQTADRWEGERVGQRRSGELYPQWMQLAVVRDSSGTISHYVGFFADLSVHRQTEEQLQYLTTHDALTQLANRNMFTQRLQEATSRARQNGSTLALMHVDLDRFKYINDTLGHKVADELLQQVAVRLRELTPESTSLARLSADEFVIIIEDDTQPEQLAHRADQVLEVLRQPVNIGEHELIVTASVGISQFPKTARDNLVLITQANQAMQHAKHLGGNGFQFFTDSLQAYSLDRLQLENQLRKALDDDQLVVHYQPKLHLSTDQIGGAEALVRWQHPERGLIMPGHFIEIAEETGMIIALGDAVLVKACQQAAEWYHCGPAPIRVAVNLSVQQLRQNHFAERIAQILESANLPAEMLELELTESMLLEHLDAVTENIAALQIMGIKLAIDDFGTGYSSLAYLKRFPISTLKIDRAFISELNEFSEDNAADHDAAIVRAIIAMAHSLNMNVVAEGVEEAGQLSFLKQHGCDEVQGYLISRPLPASGFTALLLENAEAQAPVQP</sequence>
<dbReference type="CDD" id="cd00130">
    <property type="entry name" value="PAS"/>
    <property type="match status" value="2"/>
</dbReference>
<dbReference type="Pfam" id="PF00563">
    <property type="entry name" value="EAL"/>
    <property type="match status" value="1"/>
</dbReference>
<dbReference type="CDD" id="cd22249">
    <property type="entry name" value="UDM1_RNF168_RNF169-like"/>
    <property type="match status" value="1"/>
</dbReference>
<dbReference type="Pfam" id="PF00990">
    <property type="entry name" value="GGDEF"/>
    <property type="match status" value="1"/>
</dbReference>
<name>A0A7V7GSN2_9GAMM</name>
<dbReference type="PROSITE" id="PS50113">
    <property type="entry name" value="PAC"/>
    <property type="match status" value="2"/>
</dbReference>
<dbReference type="SUPFAM" id="SSF55073">
    <property type="entry name" value="Nucleotide cyclase"/>
    <property type="match status" value="1"/>
</dbReference>
<accession>A0A7V7GSN2</accession>
<dbReference type="InterPro" id="IPR035965">
    <property type="entry name" value="PAS-like_dom_sf"/>
</dbReference>
<dbReference type="Pfam" id="PF00989">
    <property type="entry name" value="PAS"/>
    <property type="match status" value="1"/>
</dbReference>
<evidence type="ECO:0000256" key="4">
    <source>
        <dbReference type="SAM" id="Phobius"/>
    </source>
</evidence>
<dbReference type="Gene3D" id="3.20.20.450">
    <property type="entry name" value="EAL domain"/>
    <property type="match status" value="1"/>
</dbReference>
<feature type="domain" description="EAL" evidence="7">
    <location>
        <begin position="689"/>
        <end position="949"/>
    </location>
</feature>
<dbReference type="OrthoDB" id="9804951at2"/>
<feature type="coiled-coil region" evidence="3">
    <location>
        <begin position="202"/>
        <end position="247"/>
    </location>
</feature>
<dbReference type="SMART" id="SM00267">
    <property type="entry name" value="GGDEF"/>
    <property type="match status" value="1"/>
</dbReference>
<dbReference type="SMART" id="SM00086">
    <property type="entry name" value="PAC"/>
    <property type="match status" value="2"/>
</dbReference>
<dbReference type="InterPro" id="IPR035919">
    <property type="entry name" value="EAL_sf"/>
</dbReference>
<dbReference type="InterPro" id="IPR000160">
    <property type="entry name" value="GGDEF_dom"/>
</dbReference>
<dbReference type="PROSITE" id="PS50887">
    <property type="entry name" value="GGDEF"/>
    <property type="match status" value="1"/>
</dbReference>
<dbReference type="NCBIfam" id="TIGR00254">
    <property type="entry name" value="GGDEF"/>
    <property type="match status" value="1"/>
</dbReference>
<dbReference type="PROSITE" id="PS50883">
    <property type="entry name" value="EAL"/>
    <property type="match status" value="1"/>
</dbReference>
<dbReference type="CDD" id="cd01948">
    <property type="entry name" value="EAL"/>
    <property type="match status" value="1"/>
</dbReference>
<dbReference type="Pfam" id="PF08447">
    <property type="entry name" value="PAS_3"/>
    <property type="match status" value="1"/>
</dbReference>
<feature type="domain" description="PAS" evidence="5">
    <location>
        <begin position="390"/>
        <end position="460"/>
    </location>
</feature>
<dbReference type="EMBL" id="QOVF01000003">
    <property type="protein sequence ID" value="KAA0693996.1"/>
    <property type="molecule type" value="Genomic_DNA"/>
</dbReference>
<dbReference type="InterPro" id="IPR013767">
    <property type="entry name" value="PAS_fold"/>
</dbReference>
<proteinExistence type="predicted"/>